<reference evidence="2 3" key="1">
    <citation type="submission" date="2020-07" db="EMBL/GenBank/DDBJ databases">
        <title>Sequencing the genomes of 1000 actinobacteria strains.</title>
        <authorList>
            <person name="Klenk H.-P."/>
        </authorList>
    </citation>
    <scope>NUCLEOTIDE SEQUENCE [LARGE SCALE GENOMIC DNA]</scope>
    <source>
        <strain evidence="2 3">DSM 43461</strain>
    </source>
</reference>
<name>A0A7Y9GKE6_9ACTN</name>
<evidence type="ECO:0000313" key="2">
    <source>
        <dbReference type="EMBL" id="NYE17951.1"/>
    </source>
</evidence>
<proteinExistence type="predicted"/>
<dbReference type="Pfam" id="PF15633">
    <property type="entry name" value="Tox-ART-HYD1"/>
    <property type="match status" value="1"/>
</dbReference>
<organism evidence="2 3">
    <name type="scientific">Actinomadura citrea</name>
    <dbReference type="NCBI Taxonomy" id="46158"/>
    <lineage>
        <taxon>Bacteria</taxon>
        <taxon>Bacillati</taxon>
        <taxon>Actinomycetota</taxon>
        <taxon>Actinomycetes</taxon>
        <taxon>Streptosporangiales</taxon>
        <taxon>Thermomonosporaceae</taxon>
        <taxon>Actinomadura</taxon>
    </lineage>
</organism>
<dbReference type="RefSeq" id="WP_179838218.1">
    <property type="nucleotide sequence ID" value="NZ_BMRD01000003.1"/>
</dbReference>
<sequence>MEKDDSAAAVIRRGEQATLWHYTDARGLHGIRVSGALLPSLREANPQDARYGDGQYLSDVPPGAMSLAQLSRRLAGVPWQGRRFTHYVEVDVMGLALVECRSCVILVPGREPLQVDGRIVSWGANEWSGT</sequence>
<gene>
    <name evidence="2" type="ORF">BJ999_008247</name>
</gene>
<feature type="domain" description="Tox-ART-HYD1" evidence="1">
    <location>
        <begin position="19"/>
        <end position="119"/>
    </location>
</feature>
<dbReference type="AlphaFoldDB" id="A0A7Y9GKE6"/>
<evidence type="ECO:0000313" key="3">
    <source>
        <dbReference type="Proteomes" id="UP000591272"/>
    </source>
</evidence>
<dbReference type="InterPro" id="IPR028920">
    <property type="entry name" value="Tox-ART-HYD1_dom"/>
</dbReference>
<dbReference type="EMBL" id="JACCBT010000001">
    <property type="protein sequence ID" value="NYE17951.1"/>
    <property type="molecule type" value="Genomic_DNA"/>
</dbReference>
<dbReference type="Proteomes" id="UP000591272">
    <property type="component" value="Unassembled WGS sequence"/>
</dbReference>
<accession>A0A7Y9GKE6</accession>
<comment type="caution">
    <text evidence="2">The sequence shown here is derived from an EMBL/GenBank/DDBJ whole genome shotgun (WGS) entry which is preliminary data.</text>
</comment>
<evidence type="ECO:0000259" key="1">
    <source>
        <dbReference type="Pfam" id="PF15633"/>
    </source>
</evidence>
<keyword evidence="3" id="KW-1185">Reference proteome</keyword>
<protein>
    <recommendedName>
        <fullName evidence="1">Tox-ART-HYD1 domain-containing protein</fullName>
    </recommendedName>
</protein>